<keyword evidence="3 5" id="KW-1133">Transmembrane helix</keyword>
<evidence type="ECO:0000313" key="9">
    <source>
        <dbReference type="Proteomes" id="UP000192578"/>
    </source>
</evidence>
<dbReference type="GO" id="GO:0016020">
    <property type="term" value="C:membrane"/>
    <property type="evidence" value="ECO:0007669"/>
    <property type="project" value="UniProtKB-SubCell"/>
</dbReference>
<feature type="chain" id="PRO_5040753825" description="Receptor ligand binding region domain-containing protein" evidence="6">
    <location>
        <begin position="22"/>
        <end position="548"/>
    </location>
</feature>
<feature type="domain" description="Receptor ligand binding region" evidence="7">
    <location>
        <begin position="153"/>
        <end position="412"/>
    </location>
</feature>
<organism evidence="8 9">
    <name type="scientific">Hypsibius exemplaris</name>
    <name type="common">Freshwater tardigrade</name>
    <dbReference type="NCBI Taxonomy" id="2072580"/>
    <lineage>
        <taxon>Eukaryota</taxon>
        <taxon>Metazoa</taxon>
        <taxon>Ecdysozoa</taxon>
        <taxon>Tardigrada</taxon>
        <taxon>Eutardigrada</taxon>
        <taxon>Parachela</taxon>
        <taxon>Hypsibioidea</taxon>
        <taxon>Hypsibiidae</taxon>
        <taxon>Hypsibius</taxon>
    </lineage>
</organism>
<dbReference type="PANTHER" id="PTHR44755">
    <property type="entry name" value="NATRIURETIC PEPTIDE RECEPTOR 3-RELATED"/>
    <property type="match status" value="1"/>
</dbReference>
<dbReference type="SUPFAM" id="SSF53822">
    <property type="entry name" value="Periplasmic binding protein-like I"/>
    <property type="match status" value="1"/>
</dbReference>
<dbReference type="GO" id="GO:0017046">
    <property type="term" value="F:peptide hormone binding"/>
    <property type="evidence" value="ECO:0007669"/>
    <property type="project" value="TreeGrafter"/>
</dbReference>
<dbReference type="InterPro" id="IPR001828">
    <property type="entry name" value="ANF_lig-bd_rcpt"/>
</dbReference>
<reference evidence="9" key="1">
    <citation type="submission" date="2017-01" db="EMBL/GenBank/DDBJ databases">
        <title>Comparative genomics of anhydrobiosis in the tardigrade Hypsibius dujardini.</title>
        <authorList>
            <person name="Yoshida Y."/>
            <person name="Koutsovoulos G."/>
            <person name="Laetsch D."/>
            <person name="Stevens L."/>
            <person name="Kumar S."/>
            <person name="Horikawa D."/>
            <person name="Ishino K."/>
            <person name="Komine S."/>
            <person name="Tomita M."/>
            <person name="Blaxter M."/>
            <person name="Arakawa K."/>
        </authorList>
    </citation>
    <scope>NUCLEOTIDE SEQUENCE [LARGE SCALE GENOMIC DNA]</scope>
    <source>
        <strain evidence="9">Z151</strain>
    </source>
</reference>
<evidence type="ECO:0000256" key="4">
    <source>
        <dbReference type="ARBA" id="ARBA00023136"/>
    </source>
</evidence>
<name>A0A9X6RJZ3_HYPEX</name>
<evidence type="ECO:0000256" key="2">
    <source>
        <dbReference type="ARBA" id="ARBA00022692"/>
    </source>
</evidence>
<evidence type="ECO:0000259" key="7">
    <source>
        <dbReference type="Pfam" id="PF01094"/>
    </source>
</evidence>
<comment type="caution">
    <text evidence="8">The sequence shown here is derived from an EMBL/GenBank/DDBJ whole genome shotgun (WGS) entry which is preliminary data.</text>
</comment>
<dbReference type="InterPro" id="IPR028082">
    <property type="entry name" value="Peripla_BP_I"/>
</dbReference>
<protein>
    <recommendedName>
        <fullName evidence="7">Receptor ligand binding region domain-containing protein</fullName>
    </recommendedName>
</protein>
<dbReference type="GO" id="GO:0007165">
    <property type="term" value="P:signal transduction"/>
    <property type="evidence" value="ECO:0007669"/>
    <property type="project" value="TreeGrafter"/>
</dbReference>
<evidence type="ECO:0000256" key="1">
    <source>
        <dbReference type="ARBA" id="ARBA00004370"/>
    </source>
</evidence>
<dbReference type="EMBL" id="MTYJ01000193">
    <property type="protein sequence ID" value="OWA50449.1"/>
    <property type="molecule type" value="Genomic_DNA"/>
</dbReference>
<comment type="subcellular location">
    <subcellularLocation>
        <location evidence="1">Membrane</location>
    </subcellularLocation>
</comment>
<dbReference type="GO" id="GO:0038023">
    <property type="term" value="F:signaling receptor activity"/>
    <property type="evidence" value="ECO:0007669"/>
    <property type="project" value="TreeGrafter"/>
</dbReference>
<dbReference type="InterPro" id="IPR052612">
    <property type="entry name" value="ANP_Clearance_Receptor"/>
</dbReference>
<keyword evidence="2 5" id="KW-0812">Transmembrane</keyword>
<sequence length="548" mass="61167">MLCKLILIAVLGVNKLHTGYSTLPHIALATIGIKVPEVNTTNFDALQLGGAGLDLGLKFIIQRYNNTFNFSHTYLVKEGRGTVTLLEDDVSEMAGKFIFQHEGRVAGMALLSPCSQENNHILLMTRESRVLLGCSAGTSKFGKPGEPANPQQFSLSLYSGTVILDFIYALLTRNGWTNVAALVDLRSIAAEYMCRGIHRLLQQNFNAINPSMEYIRYNVVSFDSGASQTELKRTLQTTSQTNRIVFIFGSGKAIMLILRTAKKLGMTNGEYVFFMLTFSRHGFSLDNQDDSWWKVTDTNVDLSFPLRGYVSPAAVVISLRTPYVMTPFLAQLRQDIIQNALRNYNFTYAKNEVPTFVYAGYDMCLIYGQLLNETYNRTGRIPDGIELGNLIRNQTFFLPTGTISFSVNGEREVEVIGEIVNPQTGNYTESLLYQPPSRSLINTSDIAAFWPGGHWPPPNEPHCGYLNNRCDVTRLDSKATLGVCLAVLLLFIVAFGSIFYTSRRYRSHWWLLTDDPLMPGQLRGYVSPVAVVISLRSPCVMTPFLAKP</sequence>
<dbReference type="PANTHER" id="PTHR44755:SF8">
    <property type="entry name" value="RECEPTOR LIGAND BINDING REGION DOMAIN-CONTAINING PROTEIN"/>
    <property type="match status" value="1"/>
</dbReference>
<evidence type="ECO:0000256" key="6">
    <source>
        <dbReference type="SAM" id="SignalP"/>
    </source>
</evidence>
<accession>A0A9X6RJZ3</accession>
<dbReference type="Proteomes" id="UP000192578">
    <property type="component" value="Unassembled WGS sequence"/>
</dbReference>
<evidence type="ECO:0000256" key="5">
    <source>
        <dbReference type="SAM" id="Phobius"/>
    </source>
</evidence>
<keyword evidence="9" id="KW-1185">Reference proteome</keyword>
<dbReference type="AlphaFoldDB" id="A0A9X6RJZ3"/>
<feature type="transmembrane region" description="Helical" evidence="5">
    <location>
        <begin position="479"/>
        <end position="500"/>
    </location>
</feature>
<evidence type="ECO:0000313" key="8">
    <source>
        <dbReference type="EMBL" id="OWA50449.1"/>
    </source>
</evidence>
<keyword evidence="6" id="KW-0732">Signal</keyword>
<dbReference type="Pfam" id="PF01094">
    <property type="entry name" value="ANF_receptor"/>
    <property type="match status" value="1"/>
</dbReference>
<gene>
    <name evidence="8" type="ORF">BV898_14964</name>
</gene>
<feature type="signal peptide" evidence="6">
    <location>
        <begin position="1"/>
        <end position="21"/>
    </location>
</feature>
<evidence type="ECO:0000256" key="3">
    <source>
        <dbReference type="ARBA" id="ARBA00022989"/>
    </source>
</evidence>
<dbReference type="Gene3D" id="3.40.50.2300">
    <property type="match status" value="2"/>
</dbReference>
<keyword evidence="4 5" id="KW-0472">Membrane</keyword>
<proteinExistence type="predicted"/>